<evidence type="ECO:0000256" key="6">
    <source>
        <dbReference type="ARBA" id="ARBA00022989"/>
    </source>
</evidence>
<dbReference type="PANTHER" id="PTHR30472">
    <property type="entry name" value="FERRIC ENTEROBACTIN TRANSPORT SYSTEM PERMEASE PROTEIN"/>
    <property type="match status" value="1"/>
</dbReference>
<feature type="transmembrane region" description="Helical" evidence="8">
    <location>
        <begin position="25"/>
        <end position="44"/>
    </location>
</feature>
<proteinExistence type="inferred from homology"/>
<dbReference type="EMBL" id="SOAU01000001">
    <property type="protein sequence ID" value="TDT17940.1"/>
    <property type="molecule type" value="Genomic_DNA"/>
</dbReference>
<comment type="caution">
    <text evidence="9">The sequence shown here is derived from an EMBL/GenBank/DDBJ whole genome shotgun (WGS) entry which is preliminary data.</text>
</comment>
<dbReference type="PANTHER" id="PTHR30472:SF24">
    <property type="entry name" value="FERRIC ENTEROBACTIN TRANSPORT SYSTEM PERMEASE PROTEIN FEPG"/>
    <property type="match status" value="1"/>
</dbReference>
<dbReference type="InterPro" id="IPR000522">
    <property type="entry name" value="ABC_transptr_permease_BtuC"/>
</dbReference>
<keyword evidence="3" id="KW-0813">Transport</keyword>
<keyword evidence="7 8" id="KW-0472">Membrane</keyword>
<sequence length="348" mass="35699">MTAVVGTARVVRAGSFSVRVDVRSVTVCSLLLVGILVVATWSIMVGDFPLSVRQVLSAVFGDGGDDAEFIVQTLRLPRALTAILVGAALGMSGAVFQSIARNPLGSPDIVGFQQGAAFGAVLVIVYWGGSSLAVAGGAVAGGVVTALLVYVLAWKRGLSSSRLVLVGIGIGFTAAAGVDYLITRADIYDVQRAAVWLTGSLNGRSWDHVRTVGLALLVLAPLVIIGQRSLDRLDLGDDTAAALGVRVNRAKLGLIVLAVGLSALAVAAAGPIAFIAFVAGPIARRMVNSPNACVVPAAFVGAFVLTAADLVARRVLAPTELPVGVMTAIIGAPYLLWLLTRRARTGAL</sequence>
<dbReference type="OrthoDB" id="4455417at2"/>
<evidence type="ECO:0000256" key="7">
    <source>
        <dbReference type="ARBA" id="ARBA00023136"/>
    </source>
</evidence>
<organism evidence="9 10">
    <name type="scientific">Ilumatobacter fluminis</name>
    <dbReference type="NCBI Taxonomy" id="467091"/>
    <lineage>
        <taxon>Bacteria</taxon>
        <taxon>Bacillati</taxon>
        <taxon>Actinomycetota</taxon>
        <taxon>Acidimicrobiia</taxon>
        <taxon>Acidimicrobiales</taxon>
        <taxon>Ilumatobacteraceae</taxon>
        <taxon>Ilumatobacter</taxon>
    </lineage>
</organism>
<reference evidence="9 10" key="1">
    <citation type="submission" date="2019-03" db="EMBL/GenBank/DDBJ databases">
        <title>Sequencing the genomes of 1000 actinobacteria strains.</title>
        <authorList>
            <person name="Klenk H.-P."/>
        </authorList>
    </citation>
    <scope>NUCLEOTIDE SEQUENCE [LARGE SCALE GENOMIC DNA]</scope>
    <source>
        <strain evidence="9 10">DSM 18936</strain>
    </source>
</reference>
<keyword evidence="10" id="KW-1185">Reference proteome</keyword>
<dbReference type="Gene3D" id="1.10.3470.10">
    <property type="entry name" value="ABC transporter involved in vitamin B12 uptake, BtuC"/>
    <property type="match status" value="1"/>
</dbReference>
<dbReference type="CDD" id="cd06550">
    <property type="entry name" value="TM_ABC_iron-siderophores_like"/>
    <property type="match status" value="1"/>
</dbReference>
<feature type="transmembrane region" description="Helical" evidence="8">
    <location>
        <begin position="321"/>
        <end position="339"/>
    </location>
</feature>
<evidence type="ECO:0000256" key="3">
    <source>
        <dbReference type="ARBA" id="ARBA00022448"/>
    </source>
</evidence>
<evidence type="ECO:0000313" key="10">
    <source>
        <dbReference type="Proteomes" id="UP000294558"/>
    </source>
</evidence>
<evidence type="ECO:0000256" key="8">
    <source>
        <dbReference type="SAM" id="Phobius"/>
    </source>
</evidence>
<dbReference type="FunFam" id="1.10.3470.10:FF:000001">
    <property type="entry name" value="Vitamin B12 ABC transporter permease BtuC"/>
    <property type="match status" value="1"/>
</dbReference>
<keyword evidence="6 8" id="KW-1133">Transmembrane helix</keyword>
<feature type="transmembrane region" description="Helical" evidence="8">
    <location>
        <begin position="79"/>
        <end position="97"/>
    </location>
</feature>
<gene>
    <name evidence="9" type="ORF">BDK89_3553</name>
</gene>
<dbReference type="GO" id="GO:0033214">
    <property type="term" value="P:siderophore-iron import into cell"/>
    <property type="evidence" value="ECO:0007669"/>
    <property type="project" value="TreeGrafter"/>
</dbReference>
<feature type="transmembrane region" description="Helical" evidence="8">
    <location>
        <begin position="254"/>
        <end position="282"/>
    </location>
</feature>
<feature type="transmembrane region" description="Helical" evidence="8">
    <location>
        <begin position="294"/>
        <end position="312"/>
    </location>
</feature>
<comment type="subcellular location">
    <subcellularLocation>
        <location evidence="1">Cell membrane</location>
        <topology evidence="1">Multi-pass membrane protein</topology>
    </subcellularLocation>
</comment>
<feature type="transmembrane region" description="Helical" evidence="8">
    <location>
        <begin position="109"/>
        <end position="127"/>
    </location>
</feature>
<evidence type="ECO:0000256" key="2">
    <source>
        <dbReference type="ARBA" id="ARBA00007935"/>
    </source>
</evidence>
<dbReference type="RefSeq" id="WP_133870190.1">
    <property type="nucleotide sequence ID" value="NZ_SOAU01000001.1"/>
</dbReference>
<evidence type="ECO:0000313" key="9">
    <source>
        <dbReference type="EMBL" id="TDT17940.1"/>
    </source>
</evidence>
<dbReference type="Pfam" id="PF01032">
    <property type="entry name" value="FecCD"/>
    <property type="match status" value="1"/>
</dbReference>
<evidence type="ECO:0000256" key="4">
    <source>
        <dbReference type="ARBA" id="ARBA00022475"/>
    </source>
</evidence>
<evidence type="ECO:0000256" key="5">
    <source>
        <dbReference type="ARBA" id="ARBA00022692"/>
    </source>
</evidence>
<feature type="transmembrane region" description="Helical" evidence="8">
    <location>
        <begin position="163"/>
        <end position="182"/>
    </location>
</feature>
<dbReference type="Proteomes" id="UP000294558">
    <property type="component" value="Unassembled WGS sequence"/>
</dbReference>
<dbReference type="SUPFAM" id="SSF81345">
    <property type="entry name" value="ABC transporter involved in vitamin B12 uptake, BtuC"/>
    <property type="match status" value="1"/>
</dbReference>
<accession>A0A4R7I3W2</accession>
<dbReference type="GO" id="GO:0005886">
    <property type="term" value="C:plasma membrane"/>
    <property type="evidence" value="ECO:0007669"/>
    <property type="project" value="UniProtKB-SubCell"/>
</dbReference>
<protein>
    <submittedName>
        <fullName evidence="9">Iron complex transport system permease protein</fullName>
    </submittedName>
</protein>
<dbReference type="InterPro" id="IPR037294">
    <property type="entry name" value="ABC_BtuC-like"/>
</dbReference>
<dbReference type="GO" id="GO:0022857">
    <property type="term" value="F:transmembrane transporter activity"/>
    <property type="evidence" value="ECO:0007669"/>
    <property type="project" value="InterPro"/>
</dbReference>
<keyword evidence="5 8" id="KW-0812">Transmembrane</keyword>
<dbReference type="AlphaFoldDB" id="A0A4R7I3W2"/>
<evidence type="ECO:0000256" key="1">
    <source>
        <dbReference type="ARBA" id="ARBA00004651"/>
    </source>
</evidence>
<feature type="transmembrane region" description="Helical" evidence="8">
    <location>
        <begin position="133"/>
        <end position="151"/>
    </location>
</feature>
<name>A0A4R7I3W2_9ACTN</name>
<keyword evidence="4" id="KW-1003">Cell membrane</keyword>
<comment type="similarity">
    <text evidence="2">Belongs to the binding-protein-dependent transport system permease family. FecCD subfamily.</text>
</comment>